<dbReference type="EMBL" id="JAPCWZ010000002">
    <property type="protein sequence ID" value="KAK8877805.1"/>
    <property type="molecule type" value="Genomic_DNA"/>
</dbReference>
<evidence type="ECO:0000313" key="9">
    <source>
        <dbReference type="EMBL" id="KAK8877805.1"/>
    </source>
</evidence>
<evidence type="ECO:0000259" key="8">
    <source>
        <dbReference type="Pfam" id="PF01937"/>
    </source>
</evidence>
<dbReference type="InterPro" id="IPR039763">
    <property type="entry name" value="ARMT1"/>
</dbReference>
<keyword evidence="10" id="KW-1185">Reference proteome</keyword>
<comment type="caution">
    <text evidence="9">The sequence shown here is derived from an EMBL/GenBank/DDBJ whole genome shotgun (WGS) entry which is preliminary data.</text>
</comment>
<keyword evidence="5 7" id="KW-0464">Manganese</keyword>
<evidence type="ECO:0000256" key="1">
    <source>
        <dbReference type="ARBA" id="ARBA00001326"/>
    </source>
</evidence>
<reference evidence="9 10" key="1">
    <citation type="journal article" date="2024" name="IMA Fungus">
        <title>Apiospora arundinis, a panoply of carbohydrate-active enzymes and secondary metabolites.</title>
        <authorList>
            <person name="Sorensen T."/>
            <person name="Petersen C."/>
            <person name="Muurmann A.T."/>
            <person name="Christiansen J.V."/>
            <person name="Brundto M.L."/>
            <person name="Overgaard C.K."/>
            <person name="Boysen A.T."/>
            <person name="Wollenberg R.D."/>
            <person name="Larsen T.O."/>
            <person name="Sorensen J.L."/>
            <person name="Nielsen K.L."/>
            <person name="Sondergaard T.E."/>
        </authorList>
    </citation>
    <scope>NUCLEOTIDE SEQUENCE [LARGE SCALE GENOMIC DNA]</scope>
    <source>
        <strain evidence="9 10">AAU 773</strain>
    </source>
</reference>
<dbReference type="PANTHER" id="PTHR12260">
    <property type="entry name" value="DAMAGE-CONTROL PHOSPHATASE ARMT1"/>
    <property type="match status" value="1"/>
</dbReference>
<comment type="function">
    <text evidence="7">Metal-dependent phosphatase that shows phosphatase activity against several substrates, including fructose-1-phosphate and fructose-6-phosphate. Its preference for fructose-1-phosphate, a strong glycating agent that causes DNA damage rather than a canonical yeast metabolite, suggests a damage-control function in hexose phosphate metabolism.</text>
</comment>
<evidence type="ECO:0000256" key="4">
    <source>
        <dbReference type="ARBA" id="ARBA00022801"/>
    </source>
</evidence>
<dbReference type="Proteomes" id="UP001390339">
    <property type="component" value="Unassembled WGS sequence"/>
</dbReference>
<comment type="catalytic activity">
    <reaction evidence="6 7">
        <text>beta-D-fructose 6-phosphate = dihydroxyacetone + D-glyceraldehyde 3-phosphate</text>
        <dbReference type="Rhea" id="RHEA:28002"/>
        <dbReference type="ChEBI" id="CHEBI:16016"/>
        <dbReference type="ChEBI" id="CHEBI:57634"/>
        <dbReference type="ChEBI" id="CHEBI:59776"/>
    </reaction>
</comment>
<dbReference type="InterPro" id="IPR036075">
    <property type="entry name" value="ARMT-1-like_metal-bd_sf"/>
</dbReference>
<accession>A0ABR2JJ14</accession>
<name>A0ABR2JJ14_9PEZI</name>
<keyword evidence="4 7" id="KW-0378">Hydrolase</keyword>
<dbReference type="InterPro" id="IPR002791">
    <property type="entry name" value="ARMT1-like_metal-bd"/>
</dbReference>
<feature type="domain" description="Damage-control phosphatase ARMT1-like metal-binding" evidence="8">
    <location>
        <begin position="24"/>
        <end position="452"/>
    </location>
</feature>
<comment type="cofactor">
    <cofactor evidence="7">
        <name>Mn(2+)</name>
        <dbReference type="ChEBI" id="CHEBI:29035"/>
    </cofactor>
    <cofactor evidence="7">
        <name>Ni(2+)</name>
        <dbReference type="ChEBI" id="CHEBI:49786"/>
    </cofactor>
</comment>
<dbReference type="Gene3D" id="3.40.50.10880">
    <property type="entry name" value="Uncharacterised protein PF01937, DUF89, domain 3"/>
    <property type="match status" value="1"/>
</dbReference>
<comment type="similarity">
    <text evidence="2 7">Belongs to the damage-control phosphatase family. Sugar phosphate phosphatase III subfamily.</text>
</comment>
<comment type="domain">
    <text evidence="7">Subfamily III proteins have a conserved RTxK motif about 40-50 residues from the C-terminus; the threonine may be replaced by serine or cysteine.</text>
</comment>
<proteinExistence type="inferred from homology"/>
<dbReference type="Gene3D" id="1.20.930.60">
    <property type="match status" value="1"/>
</dbReference>
<dbReference type="SUPFAM" id="SSF111321">
    <property type="entry name" value="AF1104-like"/>
    <property type="match status" value="1"/>
</dbReference>
<evidence type="ECO:0000256" key="7">
    <source>
        <dbReference type="RuleBase" id="RU367030"/>
    </source>
</evidence>
<keyword evidence="3 7" id="KW-0479">Metal-binding</keyword>
<evidence type="ECO:0000256" key="3">
    <source>
        <dbReference type="ARBA" id="ARBA00022723"/>
    </source>
</evidence>
<dbReference type="Pfam" id="PF01937">
    <property type="entry name" value="ARMT1-like_dom"/>
    <property type="match status" value="1"/>
</dbReference>
<organism evidence="9 10">
    <name type="scientific">Apiospora arundinis</name>
    <dbReference type="NCBI Taxonomy" id="335852"/>
    <lineage>
        <taxon>Eukaryota</taxon>
        <taxon>Fungi</taxon>
        <taxon>Dikarya</taxon>
        <taxon>Ascomycota</taxon>
        <taxon>Pezizomycotina</taxon>
        <taxon>Sordariomycetes</taxon>
        <taxon>Xylariomycetidae</taxon>
        <taxon>Amphisphaeriales</taxon>
        <taxon>Apiosporaceae</taxon>
        <taxon>Apiospora</taxon>
    </lineage>
</organism>
<protein>
    <recommendedName>
        <fullName evidence="7">Sugar phosphate phosphatase</fullName>
        <ecNumber evidence="7">3.1.3.-</ecNumber>
    </recommendedName>
</protein>
<evidence type="ECO:0000256" key="6">
    <source>
        <dbReference type="ARBA" id="ARBA00048809"/>
    </source>
</evidence>
<dbReference type="EC" id="3.1.3.-" evidence="7"/>
<dbReference type="PANTHER" id="PTHR12260:SF6">
    <property type="entry name" value="DAMAGE-CONTROL PHOSPHATASE ARMT1"/>
    <property type="match status" value="1"/>
</dbReference>
<evidence type="ECO:0000313" key="10">
    <source>
        <dbReference type="Proteomes" id="UP001390339"/>
    </source>
</evidence>
<comment type="catalytic activity">
    <reaction evidence="1 7">
        <text>beta-D-fructose 1-phosphate + H2O = D-fructose + phosphate</text>
        <dbReference type="Rhea" id="RHEA:35603"/>
        <dbReference type="ChEBI" id="CHEBI:15377"/>
        <dbReference type="ChEBI" id="CHEBI:37721"/>
        <dbReference type="ChEBI" id="CHEBI:43474"/>
        <dbReference type="ChEBI" id="CHEBI:138881"/>
    </reaction>
</comment>
<sequence>MSNSATGIPAPYSTADPSSFGYSTARTRWPIIVTGAIDDISKSVFQHGHIKSKVDEGCSIIATLQNLKKEILEGAELCPLANDGSAEIASFNQNLKALGKPTWHDSPWLFCECYLFKRISTCFSLSEHWKSYDVFMKQKMDTFKSSKPAVAELAARYRSLVSALKKDHASVAQSGEEVIFQEIFEICLWGNATDLSLLTNLSYEDIQKLQGSEARKAAESNILVNDLPQVYSKLKQAQQAEGPSPRVDIVLDNSGFELYVDLLLAGYLLASGLAREVVFHPKNIPWFVSDVTPADFGAILGVLEDPAAFFGNSDDGILEDLSFLSAQLEAFRQKGRLSLRTSSFWTLPCGFADLPRADPELFAELRESHLVIFKGDLNYRNLTGDRAWSPTTPFVEAITAPAPRGKIEQQLSQGYENTDEAQAPSMADLNVLALRTCKADVVVGLLPGRDEELRAATNPEYATLAAAGGSPAPSVSEPREWAWSGKWAVIQYSQAR</sequence>
<evidence type="ECO:0000256" key="2">
    <source>
        <dbReference type="ARBA" id="ARBA00009519"/>
    </source>
</evidence>
<evidence type="ECO:0000256" key="5">
    <source>
        <dbReference type="ARBA" id="ARBA00023211"/>
    </source>
</evidence>
<gene>
    <name evidence="9" type="ORF">PGQ11_002751</name>
</gene>